<evidence type="ECO:0000313" key="3">
    <source>
        <dbReference type="EMBL" id="KAK5075873.1"/>
    </source>
</evidence>
<keyword evidence="4" id="KW-1185">Reference proteome</keyword>
<dbReference type="SUPFAM" id="SSF53649">
    <property type="entry name" value="Alkaline phosphatase-like"/>
    <property type="match status" value="1"/>
</dbReference>
<sequence>MTDDQDLHLGSLDYQPKVWKHFGEKGTFFKKHYCTMAQCCPSRVSFLTGKAGHNTNVTDVRPPYGGYPKFVEQGLNDNYLPVWLQGAGYNTYYTGKLMNAHSTDNWDSPFPAGWTGSDFLIDPKTYIFYNATMQRNKEPPKDYPDEYSTDLISAKTLGWLDEASKSDQPFFIAAMPIGPHSETLFPKTATDLPVFDPPVPADRHKDLFLHVTVPRSANFSPDKTSGASYIKSFDQMNETVVAYNDYFYRRRLQSLQAIDDLMDAVIERVEELGLLDNTYIIYTTDNGYHIEAPTSHTDIVPTLFELAGIPLHDDFDGQPMPVKPEMKHHTKTEHINIEFWGSNLGEGDERGFSGILVSPNNMYKGLRLIGDDYDLAYMVWCTNEHELYDMKTDPGQMVNLMTTQLAKVSGYDRELLVSRLDARSHGGPEIM</sequence>
<dbReference type="Proteomes" id="UP001345013">
    <property type="component" value="Unassembled WGS sequence"/>
</dbReference>
<reference evidence="3 4" key="1">
    <citation type="submission" date="2023-08" db="EMBL/GenBank/DDBJ databases">
        <title>Black Yeasts Isolated from many extreme environments.</title>
        <authorList>
            <person name="Coleine C."/>
            <person name="Stajich J.E."/>
            <person name="Selbmann L."/>
        </authorList>
    </citation>
    <scope>NUCLEOTIDE SEQUENCE [LARGE SCALE GENOMIC DNA]</scope>
    <source>
        <strain evidence="3 4">CCFEE 5885</strain>
    </source>
</reference>
<dbReference type="Gene3D" id="3.40.720.10">
    <property type="entry name" value="Alkaline Phosphatase, subunit A"/>
    <property type="match status" value="2"/>
</dbReference>
<comment type="caution">
    <text evidence="3">The sequence shown here is derived from an EMBL/GenBank/DDBJ whole genome shotgun (WGS) entry which is preliminary data.</text>
</comment>
<organism evidence="3 4">
    <name type="scientific">Lithohypha guttulata</name>
    <dbReference type="NCBI Taxonomy" id="1690604"/>
    <lineage>
        <taxon>Eukaryota</taxon>
        <taxon>Fungi</taxon>
        <taxon>Dikarya</taxon>
        <taxon>Ascomycota</taxon>
        <taxon>Pezizomycotina</taxon>
        <taxon>Eurotiomycetes</taxon>
        <taxon>Chaetothyriomycetidae</taxon>
        <taxon>Chaetothyriales</taxon>
        <taxon>Trichomeriaceae</taxon>
        <taxon>Lithohypha</taxon>
    </lineage>
</organism>
<dbReference type="Pfam" id="PF00884">
    <property type="entry name" value="Sulfatase"/>
    <property type="match status" value="1"/>
</dbReference>
<comment type="similarity">
    <text evidence="1">Belongs to the sulfatase family.</text>
</comment>
<evidence type="ECO:0000256" key="1">
    <source>
        <dbReference type="ARBA" id="ARBA00008779"/>
    </source>
</evidence>
<dbReference type="CDD" id="cd16147">
    <property type="entry name" value="G6S"/>
    <property type="match status" value="1"/>
</dbReference>
<evidence type="ECO:0000313" key="4">
    <source>
        <dbReference type="Proteomes" id="UP001345013"/>
    </source>
</evidence>
<dbReference type="PANTHER" id="PTHR43108">
    <property type="entry name" value="N-ACETYLGLUCOSAMINE-6-SULFATASE FAMILY MEMBER"/>
    <property type="match status" value="1"/>
</dbReference>
<dbReference type="InterPro" id="IPR000917">
    <property type="entry name" value="Sulfatase_N"/>
</dbReference>
<proteinExistence type="inferred from homology"/>
<feature type="domain" description="Sulfatase N-terminal" evidence="2">
    <location>
        <begin position="12"/>
        <end position="291"/>
    </location>
</feature>
<gene>
    <name evidence="3" type="ORF">LTR24_009815</name>
</gene>
<accession>A0ABR0JWA1</accession>
<dbReference type="EMBL" id="JAVRRG010000238">
    <property type="protein sequence ID" value="KAK5075873.1"/>
    <property type="molecule type" value="Genomic_DNA"/>
</dbReference>
<dbReference type="PANTHER" id="PTHR43108:SF8">
    <property type="entry name" value="SD21168P"/>
    <property type="match status" value="1"/>
</dbReference>
<dbReference type="InterPro" id="IPR017850">
    <property type="entry name" value="Alkaline_phosphatase_core_sf"/>
</dbReference>
<evidence type="ECO:0000259" key="2">
    <source>
        <dbReference type="Pfam" id="PF00884"/>
    </source>
</evidence>
<name>A0ABR0JWA1_9EURO</name>
<protein>
    <recommendedName>
        <fullName evidence="2">Sulfatase N-terminal domain-containing protein</fullName>
    </recommendedName>
</protein>